<dbReference type="Gene3D" id="3.40.718.10">
    <property type="entry name" value="Isopropylmalate Dehydrogenase"/>
    <property type="match status" value="1"/>
</dbReference>
<comment type="subcellular location">
    <subcellularLocation>
        <location evidence="10">Cytoplasm</location>
    </subcellularLocation>
    <text evidence="10">Associated with the membrane possibly through PlsY.</text>
</comment>
<evidence type="ECO:0000313" key="11">
    <source>
        <dbReference type="EMBL" id="MCB5362443.1"/>
    </source>
</evidence>
<dbReference type="InterPro" id="IPR012281">
    <property type="entry name" value="Phospholipid_synth_PlsX-like"/>
</dbReference>
<evidence type="ECO:0000256" key="1">
    <source>
        <dbReference type="ARBA" id="ARBA00001232"/>
    </source>
</evidence>
<protein>
    <recommendedName>
        <fullName evidence="8 10">Phosphate acyltransferase</fullName>
        <ecNumber evidence="8 10">2.3.1.274</ecNumber>
    </recommendedName>
    <alternativeName>
        <fullName evidence="10">Acyl-ACP phosphotransacylase</fullName>
    </alternativeName>
    <alternativeName>
        <fullName evidence="10">Acyl-[acyl-carrier-protein]--phosphate acyltransferase</fullName>
    </alternativeName>
    <alternativeName>
        <fullName evidence="10">Phosphate-acyl-ACP acyltransferase</fullName>
    </alternativeName>
</protein>
<proteinExistence type="inferred from homology"/>
<evidence type="ECO:0000256" key="9">
    <source>
        <dbReference type="ARBA" id="ARBA00046608"/>
    </source>
</evidence>
<dbReference type="HAMAP" id="MF_00019">
    <property type="entry name" value="PlsX"/>
    <property type="match status" value="1"/>
</dbReference>
<keyword evidence="4 10" id="KW-0808">Transferase</keyword>
<comment type="function">
    <text evidence="10">Catalyzes the reversible formation of acyl-phosphate (acyl-PO(4)) from acyl-[acyl-carrier-protein] (acyl-ACP). This enzyme utilizes acyl-ACP as fatty acyl donor, but not acyl-CoA.</text>
</comment>
<comment type="similarity">
    <text evidence="10">Belongs to the PlsX family.</text>
</comment>
<gene>
    <name evidence="10 11" type="primary">plsX</name>
    <name evidence="11" type="ORF">H0484_01565</name>
</gene>
<dbReference type="GO" id="GO:0016746">
    <property type="term" value="F:acyltransferase activity"/>
    <property type="evidence" value="ECO:0007669"/>
    <property type="project" value="UniProtKB-KW"/>
</dbReference>
<keyword evidence="11" id="KW-0012">Acyltransferase</keyword>
<reference evidence="11 12" key="1">
    <citation type="submission" date="2020-07" db="EMBL/GenBank/DDBJ databases">
        <title>Pusillimonas sp. nov., isolated from poultry manure in Taiwan.</title>
        <authorList>
            <person name="Lin S.-Y."/>
            <person name="Tang Y.-S."/>
            <person name="Young C.-C."/>
        </authorList>
    </citation>
    <scope>NUCLEOTIDE SEQUENCE [LARGE SCALE GENOMIC DNA]</scope>
    <source>
        <strain evidence="11 12">CC-YST705</strain>
    </source>
</reference>
<dbReference type="EC" id="2.3.1.274" evidence="8 10"/>
<dbReference type="Proteomes" id="UP000776983">
    <property type="component" value="Unassembled WGS sequence"/>
</dbReference>
<name>A0ABS8C8V0_9BURK</name>
<comment type="caution">
    <text evidence="11">The sequence shown here is derived from an EMBL/GenBank/DDBJ whole genome shotgun (WGS) entry which is preliminary data.</text>
</comment>
<dbReference type="NCBIfam" id="TIGR00182">
    <property type="entry name" value="plsX"/>
    <property type="match status" value="1"/>
</dbReference>
<keyword evidence="7 10" id="KW-1208">Phospholipid metabolism</keyword>
<dbReference type="SUPFAM" id="SSF53659">
    <property type="entry name" value="Isocitrate/Isopropylmalate dehydrogenase-like"/>
    <property type="match status" value="1"/>
</dbReference>
<dbReference type="InterPro" id="IPR003664">
    <property type="entry name" value="FA_synthesis"/>
</dbReference>
<dbReference type="EMBL" id="JACDXW010000001">
    <property type="protein sequence ID" value="MCB5362443.1"/>
    <property type="molecule type" value="Genomic_DNA"/>
</dbReference>
<evidence type="ECO:0000256" key="7">
    <source>
        <dbReference type="ARBA" id="ARBA00023264"/>
    </source>
</evidence>
<dbReference type="PIRSF" id="PIRSF002465">
    <property type="entry name" value="Phsphlp_syn_PlsX"/>
    <property type="match status" value="1"/>
</dbReference>
<dbReference type="RefSeq" id="WP_226952678.1">
    <property type="nucleotide sequence ID" value="NZ_JACDXW010000001.1"/>
</dbReference>
<evidence type="ECO:0000256" key="3">
    <source>
        <dbReference type="ARBA" id="ARBA00022516"/>
    </source>
</evidence>
<dbReference type="PANTHER" id="PTHR30100">
    <property type="entry name" value="FATTY ACID/PHOSPHOLIPID SYNTHESIS PROTEIN PLSX"/>
    <property type="match status" value="1"/>
</dbReference>
<keyword evidence="6 10" id="KW-0594">Phospholipid biosynthesis</keyword>
<sequence>MSLKPIQIAVDCMGGDIGLPATVTAAYQFAQQHADTRFLLVGDVAAIEARLRALGCRDSSWYRLVPASEVVAMDDPVEVALRRKKDSSMRVAVQAVKNGEANACVSAGNTGALMAISRYVLKTLDGIDRPAIATSIPNQKGGATTVLDLGANVDCSAEHLLQFAIMGAALVTALYGRDRPSIGLLNIGEEVIKGNEVVKQAAVLLRHSGLNFYGNVEGDDICKGTVDVIVCDGFVGNVVLKSIEGLARMVSSMMHAEFKRNWLSMAAGLVARPVLQRFRGRVDNRRYNGAALLGLKGIVIKSHGSADAYAFGNALQRAREAVYNGLLEGTATAVEQIRRSLSAANVQAVPPDETVSPPSSVPGA</sequence>
<evidence type="ECO:0000256" key="4">
    <source>
        <dbReference type="ARBA" id="ARBA00022679"/>
    </source>
</evidence>
<keyword evidence="5 10" id="KW-0443">Lipid metabolism</keyword>
<accession>A0ABS8C8V0</accession>
<evidence type="ECO:0000256" key="5">
    <source>
        <dbReference type="ARBA" id="ARBA00023098"/>
    </source>
</evidence>
<keyword evidence="2 10" id="KW-0963">Cytoplasm</keyword>
<comment type="subunit">
    <text evidence="9 10">Homodimer. Probably interacts with PlsY.</text>
</comment>
<evidence type="ECO:0000256" key="6">
    <source>
        <dbReference type="ARBA" id="ARBA00023209"/>
    </source>
</evidence>
<evidence type="ECO:0000313" key="12">
    <source>
        <dbReference type="Proteomes" id="UP000776983"/>
    </source>
</evidence>
<keyword evidence="12" id="KW-1185">Reference proteome</keyword>
<dbReference type="Pfam" id="PF02504">
    <property type="entry name" value="FA_synthesis"/>
    <property type="match status" value="1"/>
</dbReference>
<comment type="catalytic activity">
    <reaction evidence="1 10">
        <text>a fatty acyl-[ACP] + phosphate = an acyl phosphate + holo-[ACP]</text>
        <dbReference type="Rhea" id="RHEA:42292"/>
        <dbReference type="Rhea" id="RHEA-COMP:9685"/>
        <dbReference type="Rhea" id="RHEA-COMP:14125"/>
        <dbReference type="ChEBI" id="CHEBI:43474"/>
        <dbReference type="ChEBI" id="CHEBI:59918"/>
        <dbReference type="ChEBI" id="CHEBI:64479"/>
        <dbReference type="ChEBI" id="CHEBI:138651"/>
        <dbReference type="EC" id="2.3.1.274"/>
    </reaction>
</comment>
<evidence type="ECO:0000256" key="2">
    <source>
        <dbReference type="ARBA" id="ARBA00022490"/>
    </source>
</evidence>
<organism evidence="11 12">
    <name type="scientific">Mesopusillimonas faecipullorum</name>
    <dbReference type="NCBI Taxonomy" id="2755040"/>
    <lineage>
        <taxon>Bacteria</taxon>
        <taxon>Pseudomonadati</taxon>
        <taxon>Pseudomonadota</taxon>
        <taxon>Betaproteobacteria</taxon>
        <taxon>Burkholderiales</taxon>
        <taxon>Alcaligenaceae</taxon>
        <taxon>Mesopusillimonas</taxon>
    </lineage>
</organism>
<keyword evidence="3 10" id="KW-0444">Lipid biosynthesis</keyword>
<comment type="pathway">
    <text evidence="10">Lipid metabolism; phospholipid metabolism.</text>
</comment>
<dbReference type="PANTHER" id="PTHR30100:SF1">
    <property type="entry name" value="PHOSPHATE ACYLTRANSFERASE"/>
    <property type="match status" value="1"/>
</dbReference>
<evidence type="ECO:0000256" key="10">
    <source>
        <dbReference type="HAMAP-Rule" id="MF_00019"/>
    </source>
</evidence>
<evidence type="ECO:0000256" key="8">
    <source>
        <dbReference type="ARBA" id="ARBA00024069"/>
    </source>
</evidence>